<proteinExistence type="predicted"/>
<feature type="non-terminal residue" evidence="1">
    <location>
        <position position="57"/>
    </location>
</feature>
<protein>
    <submittedName>
        <fullName evidence="1">23967_t:CDS:1</fullName>
    </submittedName>
</protein>
<reference evidence="1" key="1">
    <citation type="submission" date="2021-06" db="EMBL/GenBank/DDBJ databases">
        <authorList>
            <person name="Kallberg Y."/>
            <person name="Tangrot J."/>
            <person name="Rosling A."/>
        </authorList>
    </citation>
    <scope>NUCLEOTIDE SEQUENCE</scope>
    <source>
        <strain evidence="1">MA461A</strain>
    </source>
</reference>
<sequence length="57" mass="6639">MFFEREKIKNGRTEKNEVIDLTIGDEDVAKPSCITEDEKIIETARSMVPEIYDDMLM</sequence>
<organism evidence="1 2">
    <name type="scientific">Racocetra persica</name>
    <dbReference type="NCBI Taxonomy" id="160502"/>
    <lineage>
        <taxon>Eukaryota</taxon>
        <taxon>Fungi</taxon>
        <taxon>Fungi incertae sedis</taxon>
        <taxon>Mucoromycota</taxon>
        <taxon>Glomeromycotina</taxon>
        <taxon>Glomeromycetes</taxon>
        <taxon>Diversisporales</taxon>
        <taxon>Gigasporaceae</taxon>
        <taxon>Racocetra</taxon>
    </lineage>
</organism>
<name>A0ACA9NTF8_9GLOM</name>
<dbReference type="EMBL" id="CAJVQC010016220">
    <property type="protein sequence ID" value="CAG8674405.1"/>
    <property type="molecule type" value="Genomic_DNA"/>
</dbReference>
<dbReference type="Proteomes" id="UP000789920">
    <property type="component" value="Unassembled WGS sequence"/>
</dbReference>
<gene>
    <name evidence="1" type="ORF">RPERSI_LOCUS8826</name>
</gene>
<comment type="caution">
    <text evidence="1">The sequence shown here is derived from an EMBL/GenBank/DDBJ whole genome shotgun (WGS) entry which is preliminary data.</text>
</comment>
<accession>A0ACA9NTF8</accession>
<evidence type="ECO:0000313" key="1">
    <source>
        <dbReference type="EMBL" id="CAG8674405.1"/>
    </source>
</evidence>
<keyword evidence="2" id="KW-1185">Reference proteome</keyword>
<evidence type="ECO:0000313" key="2">
    <source>
        <dbReference type="Proteomes" id="UP000789920"/>
    </source>
</evidence>